<reference evidence="1 2" key="1">
    <citation type="submission" date="2020-05" db="EMBL/GenBank/DDBJ databases">
        <authorList>
            <person name="Petersen J."/>
            <person name="Sayavedra L."/>
        </authorList>
    </citation>
    <scope>NUCLEOTIDE SEQUENCE [LARGE SCALE GENOMIC DNA]</scope>
    <source>
        <strain evidence="1">B azoricus SOX ET2 1586I</strain>
    </source>
</reference>
<accession>A0ABM8M905</accession>
<evidence type="ECO:0000313" key="1">
    <source>
        <dbReference type="EMBL" id="CAB5505891.1"/>
    </source>
</evidence>
<comment type="caution">
    <text evidence="1">The sequence shown here is derived from an EMBL/GenBank/DDBJ whole genome shotgun (WGS) entry which is preliminary data.</text>
</comment>
<keyword evidence="2" id="KW-1185">Reference proteome</keyword>
<name>A0ABM8M905_9GAMM</name>
<evidence type="ECO:0008006" key="3">
    <source>
        <dbReference type="Google" id="ProtNLM"/>
    </source>
</evidence>
<proteinExistence type="predicted"/>
<dbReference type="EMBL" id="CAHJWF010000309">
    <property type="protein sequence ID" value="CAB5505891.1"/>
    <property type="molecule type" value="Genomic_DNA"/>
</dbReference>
<evidence type="ECO:0000313" key="2">
    <source>
        <dbReference type="Proteomes" id="UP000626656"/>
    </source>
</evidence>
<sequence>MTTIIHNTDGSITVSTTIHFEGSMMKMENMILDAVNDVGCVATGEALKRFDTDGLPIIREGVKLTSRNKDSKKYQTPFGIIEIERHVYQSSKGGKIFCPLEDSARTVFAATPKFAQQLSHKYSQGNASSVCSDLRENHNRSIAKSTVQNVTNWIGSIACAQEENWDYAPPEIDEPISTVVFSLDGAYILMANEGYREAMVGNFSLYDCHGERQHTLYLGEAPEYGKACFKERFEREIHRIKARYPDALYLGIADGAKDNWTFLEQHTKRQLVDFYHVTEYLAKAAYAVYPKKNMHTRRKQGLSERCTQLKHEKNAAQTIS</sequence>
<protein>
    <recommendedName>
        <fullName evidence="3">ISKra4 family transposase</fullName>
    </recommendedName>
</protein>
<dbReference type="Proteomes" id="UP000626656">
    <property type="component" value="Unassembled WGS sequence"/>
</dbReference>
<organism evidence="1 2">
    <name type="scientific">Bathymodiolus thermophilus thioautotrophic gill symbiont</name>
    <dbReference type="NCBI Taxonomy" id="2360"/>
    <lineage>
        <taxon>Bacteria</taxon>
        <taxon>Pseudomonadati</taxon>
        <taxon>Pseudomonadota</taxon>
        <taxon>Gammaproteobacteria</taxon>
        <taxon>sulfur-oxidizing symbionts</taxon>
    </lineage>
</organism>
<gene>
    <name evidence="1" type="ORF">AZO1586I_1529</name>
</gene>